<dbReference type="OrthoDB" id="9788539at2"/>
<gene>
    <name evidence="5" type="ORF">BFC18_21150</name>
</gene>
<dbReference type="AlphaFoldDB" id="A0A1E7Z6R7"/>
<dbReference type="Proteomes" id="UP000175691">
    <property type="component" value="Unassembled WGS sequence"/>
</dbReference>
<keyword evidence="6" id="KW-1185">Reference proteome</keyword>
<dbReference type="EMBL" id="MDHN01000041">
    <property type="protein sequence ID" value="OFC69225.1"/>
    <property type="molecule type" value="Genomic_DNA"/>
</dbReference>
<dbReference type="EC" id="3.1.3.48" evidence="2"/>
<dbReference type="UniPathway" id="UPA00934"/>
<proteinExistence type="inferred from homology"/>
<dbReference type="PIRSF" id="PIRSF016557">
    <property type="entry name" value="Caps_synth_CpsB"/>
    <property type="match status" value="1"/>
</dbReference>
<comment type="catalytic activity">
    <reaction evidence="4">
        <text>O-phospho-L-tyrosyl-[protein] + H2O = L-tyrosyl-[protein] + phosphate</text>
        <dbReference type="Rhea" id="RHEA:10684"/>
        <dbReference type="Rhea" id="RHEA-COMP:10136"/>
        <dbReference type="Rhea" id="RHEA-COMP:20101"/>
        <dbReference type="ChEBI" id="CHEBI:15377"/>
        <dbReference type="ChEBI" id="CHEBI:43474"/>
        <dbReference type="ChEBI" id="CHEBI:46858"/>
        <dbReference type="ChEBI" id="CHEBI:61978"/>
        <dbReference type="EC" id="3.1.3.48"/>
    </reaction>
</comment>
<dbReference type="STRING" id="1656094.BFC18_21150"/>
<comment type="caution">
    <text evidence="5">The sequence shown here is derived from an EMBL/GenBank/DDBJ whole genome shotgun (WGS) entry which is preliminary data.</text>
</comment>
<keyword evidence="3" id="KW-0378">Hydrolase</keyword>
<evidence type="ECO:0000256" key="3">
    <source>
        <dbReference type="ARBA" id="ARBA00022801"/>
    </source>
</evidence>
<protein>
    <recommendedName>
        <fullName evidence="2">protein-tyrosine-phosphatase</fullName>
        <ecNumber evidence="2">3.1.3.48</ecNumber>
    </recommendedName>
</protein>
<dbReference type="InterPro" id="IPR016667">
    <property type="entry name" value="Caps_polysacc_synth_CpsB/CapC"/>
</dbReference>
<dbReference type="PANTHER" id="PTHR39181:SF1">
    <property type="entry name" value="TYROSINE-PROTEIN PHOSPHATASE YWQE"/>
    <property type="match status" value="1"/>
</dbReference>
<dbReference type="GO" id="GO:0030145">
    <property type="term" value="F:manganese ion binding"/>
    <property type="evidence" value="ECO:0007669"/>
    <property type="project" value="InterPro"/>
</dbReference>
<dbReference type="InterPro" id="IPR032466">
    <property type="entry name" value="Metal_Hydrolase"/>
</dbReference>
<dbReference type="RefSeq" id="WP_070127479.1">
    <property type="nucleotide sequence ID" value="NZ_MDHN01000041.1"/>
</dbReference>
<evidence type="ECO:0000313" key="6">
    <source>
        <dbReference type="Proteomes" id="UP000175691"/>
    </source>
</evidence>
<dbReference type="GO" id="GO:0045227">
    <property type="term" value="P:capsule polysaccharide biosynthetic process"/>
    <property type="evidence" value="ECO:0007669"/>
    <property type="project" value="UniProtKB-UniPathway"/>
</dbReference>
<evidence type="ECO:0000256" key="1">
    <source>
        <dbReference type="ARBA" id="ARBA00005750"/>
    </source>
</evidence>
<evidence type="ECO:0000313" key="5">
    <source>
        <dbReference type="EMBL" id="OFC69225.1"/>
    </source>
</evidence>
<accession>A0A1E7Z6R7</accession>
<comment type="similarity">
    <text evidence="1">Belongs to the metallo-dependent hydrolases superfamily. CpsB/CapC family.</text>
</comment>
<dbReference type="Pfam" id="PF19567">
    <property type="entry name" value="CpsB_CapC"/>
    <property type="match status" value="1"/>
</dbReference>
<dbReference type="GO" id="GO:0004725">
    <property type="term" value="F:protein tyrosine phosphatase activity"/>
    <property type="evidence" value="ECO:0007669"/>
    <property type="project" value="UniProtKB-EC"/>
</dbReference>
<reference evidence="5 6" key="1">
    <citation type="submission" date="2016-08" db="EMBL/GenBank/DDBJ databases">
        <authorList>
            <person name="Seilhamer J.J."/>
        </authorList>
    </citation>
    <scope>NUCLEOTIDE SEQUENCE [LARGE SCALE GENOMIC DNA]</scope>
    <source>
        <strain evidence="5 6">KCTC 42603</strain>
    </source>
</reference>
<evidence type="ECO:0000256" key="4">
    <source>
        <dbReference type="ARBA" id="ARBA00051722"/>
    </source>
</evidence>
<evidence type="ECO:0000256" key="2">
    <source>
        <dbReference type="ARBA" id="ARBA00013064"/>
    </source>
</evidence>
<dbReference type="PANTHER" id="PTHR39181">
    <property type="entry name" value="TYROSINE-PROTEIN PHOSPHATASE YWQE"/>
    <property type="match status" value="1"/>
</dbReference>
<dbReference type="SUPFAM" id="SSF51556">
    <property type="entry name" value="Metallo-dependent hydrolases"/>
    <property type="match status" value="1"/>
</dbReference>
<dbReference type="Gene3D" id="3.20.20.140">
    <property type="entry name" value="Metal-dependent hydrolases"/>
    <property type="match status" value="1"/>
</dbReference>
<sequence length="240" mass="27031">MIDVHSHIIPGIDDGARTMEMALDMARQAVEAGVTHLVCTPHIHWGTFDNTQENIEAGFQELKAAVAEQGIPLSMSWAGEVRVNEMVPVWFKQSKLPYLGTHKGKQVLLLEMPHSNMPAGLDQLFRWLHNEGVQPLIPHPERNRDVWKRPEKIQWLRNQGCLLQVTAGAFIGRFGEHVEELAMNMLQENQIDMVASDMHDTKRRPNDMGVAYKVVCEQASEDVANRLFKTNPAAIVGVDL</sequence>
<organism evidence="5 6">
    <name type="scientific">Alteromonas confluentis</name>
    <dbReference type="NCBI Taxonomy" id="1656094"/>
    <lineage>
        <taxon>Bacteria</taxon>
        <taxon>Pseudomonadati</taxon>
        <taxon>Pseudomonadota</taxon>
        <taxon>Gammaproteobacteria</taxon>
        <taxon>Alteromonadales</taxon>
        <taxon>Alteromonadaceae</taxon>
        <taxon>Alteromonas/Salinimonas group</taxon>
        <taxon>Alteromonas</taxon>
    </lineage>
</organism>
<name>A0A1E7Z6R7_9ALTE</name>